<dbReference type="KEGG" id="tad:TRIADDRAFT_56115"/>
<evidence type="ECO:0000313" key="2">
    <source>
        <dbReference type="EMBL" id="EDV24369.1"/>
    </source>
</evidence>
<dbReference type="RefSeq" id="XP_002112259.1">
    <property type="nucleotide sequence ID" value="XM_002112223.1"/>
</dbReference>
<proteinExistence type="predicted"/>
<dbReference type="GeneID" id="6753929"/>
<protein>
    <submittedName>
        <fullName evidence="2">Uncharacterized protein</fullName>
    </submittedName>
</protein>
<keyword evidence="3" id="KW-1185">Reference proteome</keyword>
<sequence>MSSQAQRKENLHATRPLQGKQLLSNQSSTKRRALGDIGNDTKLRKQALPKKHNVPLGNVMKKEVNAVRDTTIDYDCEIEKPSFPLTVIDEEENFAPPTFFPNVKTRVTLDFVRTSPCNSSNTLALADSNWEPNLLELIGSTSAQDSMTLCPVNEDDDLDGDDYSQLRLSDIDFEM</sequence>
<dbReference type="CTD" id="6753929"/>
<organism evidence="2 3">
    <name type="scientific">Trichoplax adhaerens</name>
    <name type="common">Trichoplax reptans</name>
    <dbReference type="NCBI Taxonomy" id="10228"/>
    <lineage>
        <taxon>Eukaryota</taxon>
        <taxon>Metazoa</taxon>
        <taxon>Placozoa</taxon>
        <taxon>Uniplacotomia</taxon>
        <taxon>Trichoplacea</taxon>
        <taxon>Trichoplacidae</taxon>
        <taxon>Trichoplax</taxon>
    </lineage>
</organism>
<evidence type="ECO:0000313" key="3">
    <source>
        <dbReference type="Proteomes" id="UP000009022"/>
    </source>
</evidence>
<feature type="region of interest" description="Disordered" evidence="1">
    <location>
        <begin position="1"/>
        <end position="44"/>
    </location>
</feature>
<dbReference type="EMBL" id="DS985245">
    <property type="protein sequence ID" value="EDV24369.1"/>
    <property type="molecule type" value="Genomic_DNA"/>
</dbReference>
<accession>B3RX81</accession>
<dbReference type="Proteomes" id="UP000009022">
    <property type="component" value="Unassembled WGS sequence"/>
</dbReference>
<dbReference type="AlphaFoldDB" id="B3RX81"/>
<dbReference type="HOGENOM" id="CLU_1534532_0_0_1"/>
<feature type="compositionally biased region" description="Basic and acidic residues" evidence="1">
    <location>
        <begin position="1"/>
        <end position="12"/>
    </location>
</feature>
<dbReference type="InParanoid" id="B3RX81"/>
<evidence type="ECO:0000256" key="1">
    <source>
        <dbReference type="SAM" id="MobiDB-lite"/>
    </source>
</evidence>
<reference evidence="2 3" key="1">
    <citation type="journal article" date="2008" name="Nature">
        <title>The Trichoplax genome and the nature of placozoans.</title>
        <authorList>
            <person name="Srivastava M."/>
            <person name="Begovic E."/>
            <person name="Chapman J."/>
            <person name="Putnam N.H."/>
            <person name="Hellsten U."/>
            <person name="Kawashima T."/>
            <person name="Kuo A."/>
            <person name="Mitros T."/>
            <person name="Salamov A."/>
            <person name="Carpenter M.L."/>
            <person name="Signorovitch A.Y."/>
            <person name="Moreno M.A."/>
            <person name="Kamm K."/>
            <person name="Grimwood J."/>
            <person name="Schmutz J."/>
            <person name="Shapiro H."/>
            <person name="Grigoriev I.V."/>
            <person name="Buss L.W."/>
            <person name="Schierwater B."/>
            <person name="Dellaporta S.L."/>
            <person name="Rokhsar D.S."/>
        </authorList>
    </citation>
    <scope>NUCLEOTIDE SEQUENCE [LARGE SCALE GENOMIC DNA]</scope>
    <source>
        <strain evidence="2 3">Grell-BS-1999</strain>
    </source>
</reference>
<gene>
    <name evidence="2" type="ORF">TRIADDRAFT_56115</name>
</gene>
<name>B3RX81_TRIAD</name>